<feature type="non-terminal residue" evidence="2">
    <location>
        <position position="1"/>
    </location>
</feature>
<feature type="compositionally biased region" description="Polar residues" evidence="1">
    <location>
        <begin position="110"/>
        <end position="119"/>
    </location>
</feature>
<reference evidence="2 3" key="2">
    <citation type="submission" date="2019-01" db="EMBL/GenBank/DDBJ databases">
        <title>The decoding of complex shrimp genome reveals the adaptation for benthos swimmer, frequently molting mechanism and breeding impact on genome.</title>
        <authorList>
            <person name="Sun Y."/>
            <person name="Gao Y."/>
            <person name="Yu Y."/>
        </authorList>
    </citation>
    <scope>NUCLEOTIDE SEQUENCE [LARGE SCALE GENOMIC DNA]</scope>
    <source>
        <tissue evidence="2">Muscle</tissue>
    </source>
</reference>
<feature type="compositionally biased region" description="Basic and acidic residues" evidence="1">
    <location>
        <begin position="451"/>
        <end position="468"/>
    </location>
</feature>
<dbReference type="AlphaFoldDB" id="A0A3R7P5B7"/>
<reference evidence="2 3" key="1">
    <citation type="submission" date="2018-04" db="EMBL/GenBank/DDBJ databases">
        <authorList>
            <person name="Zhang X."/>
            <person name="Yuan J."/>
            <person name="Li F."/>
            <person name="Xiang J."/>
        </authorList>
    </citation>
    <scope>NUCLEOTIDE SEQUENCE [LARGE SCALE GENOMIC DNA]</scope>
    <source>
        <tissue evidence="2">Muscle</tissue>
    </source>
</reference>
<evidence type="ECO:0000256" key="1">
    <source>
        <dbReference type="SAM" id="MobiDB-lite"/>
    </source>
</evidence>
<name>A0A3R7P5B7_PENVA</name>
<organism evidence="2 3">
    <name type="scientific">Penaeus vannamei</name>
    <name type="common">Whiteleg shrimp</name>
    <name type="synonym">Litopenaeus vannamei</name>
    <dbReference type="NCBI Taxonomy" id="6689"/>
    <lineage>
        <taxon>Eukaryota</taxon>
        <taxon>Metazoa</taxon>
        <taxon>Ecdysozoa</taxon>
        <taxon>Arthropoda</taxon>
        <taxon>Crustacea</taxon>
        <taxon>Multicrustacea</taxon>
        <taxon>Malacostraca</taxon>
        <taxon>Eumalacostraca</taxon>
        <taxon>Eucarida</taxon>
        <taxon>Decapoda</taxon>
        <taxon>Dendrobranchiata</taxon>
        <taxon>Penaeoidea</taxon>
        <taxon>Penaeidae</taxon>
        <taxon>Penaeus</taxon>
    </lineage>
</organism>
<feature type="region of interest" description="Disordered" evidence="1">
    <location>
        <begin position="384"/>
        <end position="403"/>
    </location>
</feature>
<feature type="region of interest" description="Disordered" evidence="1">
    <location>
        <begin position="254"/>
        <end position="280"/>
    </location>
</feature>
<feature type="compositionally biased region" description="Basic and acidic residues" evidence="1">
    <location>
        <begin position="121"/>
        <end position="130"/>
    </location>
</feature>
<evidence type="ECO:0000313" key="3">
    <source>
        <dbReference type="Proteomes" id="UP000283509"/>
    </source>
</evidence>
<feature type="region of interest" description="Disordered" evidence="1">
    <location>
        <begin position="451"/>
        <end position="481"/>
    </location>
</feature>
<feature type="region of interest" description="Disordered" evidence="1">
    <location>
        <begin position="27"/>
        <end position="86"/>
    </location>
</feature>
<feature type="compositionally biased region" description="Low complexity" evidence="1">
    <location>
        <begin position="257"/>
        <end position="273"/>
    </location>
</feature>
<comment type="caution">
    <text evidence="2">The sequence shown here is derived from an EMBL/GenBank/DDBJ whole genome shotgun (WGS) entry which is preliminary data.</text>
</comment>
<feature type="compositionally biased region" description="Basic and acidic residues" evidence="1">
    <location>
        <begin position="68"/>
        <end position="86"/>
    </location>
</feature>
<proteinExistence type="predicted"/>
<accession>A0A3R7P5B7</accession>
<protein>
    <submittedName>
        <fullName evidence="2">Uncharacterized protein</fullName>
    </submittedName>
</protein>
<evidence type="ECO:0000313" key="2">
    <source>
        <dbReference type="EMBL" id="ROT61647.1"/>
    </source>
</evidence>
<sequence>AWEPREERLIALDSLRPRVHAEYRLLRPPDDWGNHDSVISEEVTDIGGEASGERRRKGPDLPATASSMRERRREEMKGSSGDPKRSKELLPFEYVLAASYAIHSSEEGSSKANETSSASGKDGDARRARSEAGANDLSGEPRSGKRRRSARKPIIEGKIEDIFSMDFTLGSGEVLVPCWWLPEEAAPFLTVTLLDADVFEKPESRDEQISIKFGRQVLSNTMQEEAKAEVCSGLPRDGSDDVWEAMEELRRLWDTDPAASVPPAASSNPSSGRSPDDQLEEPFREEICSKDSEVLIHEPDYDREKSSRVFPDAFYLWNNFSRELYPGRPSLSQGSPASCLTSPWHRFRLASSLYKPKTDYSFPVFGVATFQLNVSTCRKSFGDRKQHYHERTNGSKYSPGREQGDFERNEIRESKYVAVDVTSLLKQWLVTVDTWERRRAKLSLVMFTHSHDGSSRTRSSEEIQRGSDARNAAPSTGGNETLTKASLDCLLRLQPPRTSLNYWMDGKWPR</sequence>
<feature type="region of interest" description="Disordered" evidence="1">
    <location>
        <begin position="105"/>
        <end position="151"/>
    </location>
</feature>
<keyword evidence="3" id="KW-1185">Reference proteome</keyword>
<dbReference type="Proteomes" id="UP000283509">
    <property type="component" value="Unassembled WGS sequence"/>
</dbReference>
<dbReference type="EMBL" id="QCYY01004055">
    <property type="protein sequence ID" value="ROT61647.1"/>
    <property type="molecule type" value="Genomic_DNA"/>
</dbReference>
<gene>
    <name evidence="2" type="ORF">C7M84_020549</name>
</gene>
<feature type="compositionally biased region" description="Basic and acidic residues" evidence="1">
    <location>
        <begin position="384"/>
        <end position="393"/>
    </location>
</feature>